<gene>
    <name evidence="2" type="ORF">HIR71_05780</name>
</gene>
<organism evidence="2 3">
    <name type="scientific">Cellulomonas fimi</name>
    <dbReference type="NCBI Taxonomy" id="1708"/>
    <lineage>
        <taxon>Bacteria</taxon>
        <taxon>Bacillati</taxon>
        <taxon>Actinomycetota</taxon>
        <taxon>Actinomycetes</taxon>
        <taxon>Micrococcales</taxon>
        <taxon>Cellulomonadaceae</taxon>
        <taxon>Cellulomonas</taxon>
    </lineage>
</organism>
<dbReference type="Proteomes" id="UP000562124">
    <property type="component" value="Unassembled WGS sequence"/>
</dbReference>
<feature type="region of interest" description="Disordered" evidence="1">
    <location>
        <begin position="69"/>
        <end position="93"/>
    </location>
</feature>
<comment type="caution">
    <text evidence="2">The sequence shown here is derived from an EMBL/GenBank/DDBJ whole genome shotgun (WGS) entry which is preliminary data.</text>
</comment>
<name>A0A7Y0LXI4_CELFI</name>
<reference evidence="2 3" key="1">
    <citation type="submission" date="2020-04" db="EMBL/GenBank/DDBJ databases">
        <title>Sequencing and Assembly of C. fimi.</title>
        <authorList>
            <person name="Ramsey A.R."/>
        </authorList>
    </citation>
    <scope>NUCLEOTIDE SEQUENCE [LARGE SCALE GENOMIC DNA]</scope>
    <source>
        <strain evidence="2 3">SB</strain>
    </source>
</reference>
<evidence type="ECO:0000256" key="1">
    <source>
        <dbReference type="SAM" id="MobiDB-lite"/>
    </source>
</evidence>
<dbReference type="AlphaFoldDB" id="A0A7Y0LXI4"/>
<evidence type="ECO:0000313" key="2">
    <source>
        <dbReference type="EMBL" id="NMR19734.1"/>
    </source>
</evidence>
<evidence type="ECO:0000313" key="3">
    <source>
        <dbReference type="Proteomes" id="UP000562124"/>
    </source>
</evidence>
<keyword evidence="3" id="KW-1185">Reference proteome</keyword>
<dbReference type="EMBL" id="JABCJJ010000006">
    <property type="protein sequence ID" value="NMR19734.1"/>
    <property type="molecule type" value="Genomic_DNA"/>
</dbReference>
<feature type="compositionally biased region" description="Polar residues" evidence="1">
    <location>
        <begin position="82"/>
        <end position="93"/>
    </location>
</feature>
<dbReference type="RefSeq" id="WP_169324104.1">
    <property type="nucleotide sequence ID" value="NZ_JABCJJ010000006.1"/>
</dbReference>
<accession>A0A7Y0LXI4</accession>
<sequence>MTAVHVEERFEDAIEASMLDAGWIKGSTNDYRPDLGLDVAQLFASLHSTQATAWAKILGYYGGDETTGRSKFARRTWPPPSTSVGRSTCSATD</sequence>
<proteinExistence type="predicted"/>
<protein>
    <submittedName>
        <fullName evidence="2">Uncharacterized protein</fullName>
    </submittedName>
</protein>